<dbReference type="PANTHER" id="PTHR11654">
    <property type="entry name" value="OLIGOPEPTIDE TRANSPORTER-RELATED"/>
    <property type="match status" value="1"/>
</dbReference>
<sequence length="595" mass="65168">MITQQGTNNKDGMQLQTRRSRGGTRAALFVYATEGLENMAYITNAVSLVTYFHGYMNFSLTKSATTLTNFLGASFLLALLGGFVSDTYLSRFKTVVLFGCVELVGYALLTVQAHFHQLRPIPCVGVAPDRMSQCEAGQAADIGQTAMLFAGLYLIAIGTGGIKAALPALGADQFDANDPKEAPKLSSFFNWFLFSLTFGAMIGVTFIVYISTNVGWDWSLGACFLAVLLAVVFVTMGKSLYRNNVPKSSPVLRILQVIVVSIRNRNLPIPELADELHEVHDKEAGLEDEILPRSDQFRFLDRAAIVMTSTNGGASTSVSPGPWRLCTVTQVEETKILIRMLPIILSTVFMNTCLAQLQTFSVQQSTTMDTHILGFKMPGPSIPVIPLLFMSVLIPLYERVFIPIVRKFTGIPTGIRQLQRIGVGLVLSAISMAIAAVIETKRKNVAIKHKMVDTVEPLPMTVFWLGFQYAIFGAADMFTLVGLLDFFYAEASAGMKSLSTAISWTPIALGYFLSTVVVEVVNKVSGGWLASNNLNTDKLNNFYWLMSGISVVNFGAYLVCASWYRYKKVEIKNVKEDCSETGDATGKKKVEMASV</sequence>
<dbReference type="GO" id="GO:0016020">
    <property type="term" value="C:membrane"/>
    <property type="evidence" value="ECO:0007669"/>
    <property type="project" value="UniProtKB-SubCell"/>
</dbReference>
<comment type="caution">
    <text evidence="7">The sequence shown here is derived from an EMBL/GenBank/DDBJ whole genome shotgun (WGS) entry which is preliminary data.</text>
</comment>
<keyword evidence="3 6" id="KW-0812">Transmembrane</keyword>
<dbReference type="Pfam" id="PF00854">
    <property type="entry name" value="PTR2"/>
    <property type="match status" value="1"/>
</dbReference>
<dbReference type="InterPro" id="IPR036259">
    <property type="entry name" value="MFS_trans_sf"/>
</dbReference>
<reference evidence="7" key="1">
    <citation type="journal article" date="2023" name="Plant J.">
        <title>Genome sequences and population genomics provide insights into the demographic history, inbreeding, and mutation load of two 'living fossil' tree species of Dipteronia.</title>
        <authorList>
            <person name="Feng Y."/>
            <person name="Comes H.P."/>
            <person name="Chen J."/>
            <person name="Zhu S."/>
            <person name="Lu R."/>
            <person name="Zhang X."/>
            <person name="Li P."/>
            <person name="Qiu J."/>
            <person name="Olsen K.M."/>
            <person name="Qiu Y."/>
        </authorList>
    </citation>
    <scope>NUCLEOTIDE SEQUENCE</scope>
    <source>
        <strain evidence="7">KIB01</strain>
    </source>
</reference>
<gene>
    <name evidence="7" type="ORF">Ddye_006943</name>
</gene>
<proteinExistence type="inferred from homology"/>
<feature type="transmembrane region" description="Helical" evidence="6">
    <location>
        <begin position="70"/>
        <end position="89"/>
    </location>
</feature>
<feature type="transmembrane region" description="Helical" evidence="6">
    <location>
        <begin position="418"/>
        <end position="438"/>
    </location>
</feature>
<feature type="transmembrane region" description="Helical" evidence="6">
    <location>
        <begin position="377"/>
        <end position="397"/>
    </location>
</feature>
<dbReference type="AlphaFoldDB" id="A0AAD9XJF9"/>
<dbReference type="GO" id="GO:0022857">
    <property type="term" value="F:transmembrane transporter activity"/>
    <property type="evidence" value="ECO:0007669"/>
    <property type="project" value="InterPro"/>
</dbReference>
<dbReference type="EMBL" id="JANJYI010000002">
    <property type="protein sequence ID" value="KAK2660410.1"/>
    <property type="molecule type" value="Genomic_DNA"/>
</dbReference>
<evidence type="ECO:0000256" key="3">
    <source>
        <dbReference type="ARBA" id="ARBA00022692"/>
    </source>
</evidence>
<feature type="transmembrane region" description="Helical" evidence="6">
    <location>
        <begin position="336"/>
        <end position="357"/>
    </location>
</feature>
<accession>A0AAD9XJF9</accession>
<evidence type="ECO:0000313" key="8">
    <source>
        <dbReference type="Proteomes" id="UP001280121"/>
    </source>
</evidence>
<feature type="transmembrane region" description="Helical" evidence="6">
    <location>
        <begin position="218"/>
        <end position="237"/>
    </location>
</feature>
<name>A0AAD9XJF9_9ROSI</name>
<feature type="transmembrane region" description="Helical" evidence="6">
    <location>
        <begin position="95"/>
        <end position="111"/>
    </location>
</feature>
<evidence type="ECO:0000256" key="6">
    <source>
        <dbReference type="SAM" id="Phobius"/>
    </source>
</evidence>
<comment type="subcellular location">
    <subcellularLocation>
        <location evidence="1">Membrane</location>
        <topology evidence="1">Multi-pass membrane protein</topology>
    </subcellularLocation>
</comment>
<dbReference type="InterPro" id="IPR000109">
    <property type="entry name" value="POT_fam"/>
</dbReference>
<feature type="transmembrane region" description="Helical" evidence="6">
    <location>
        <begin position="501"/>
        <end position="522"/>
    </location>
</feature>
<feature type="transmembrane region" description="Helical" evidence="6">
    <location>
        <begin position="467"/>
        <end position="489"/>
    </location>
</feature>
<keyword evidence="5 6" id="KW-0472">Membrane</keyword>
<evidence type="ECO:0000256" key="5">
    <source>
        <dbReference type="ARBA" id="ARBA00023136"/>
    </source>
</evidence>
<evidence type="ECO:0000256" key="1">
    <source>
        <dbReference type="ARBA" id="ARBA00004141"/>
    </source>
</evidence>
<evidence type="ECO:0000313" key="7">
    <source>
        <dbReference type="EMBL" id="KAK2660410.1"/>
    </source>
</evidence>
<protein>
    <submittedName>
        <fullName evidence="7">Uncharacterized protein</fullName>
    </submittedName>
</protein>
<feature type="transmembrane region" description="Helical" evidence="6">
    <location>
        <begin position="542"/>
        <end position="564"/>
    </location>
</feature>
<keyword evidence="8" id="KW-1185">Reference proteome</keyword>
<dbReference type="Proteomes" id="UP001280121">
    <property type="component" value="Unassembled WGS sequence"/>
</dbReference>
<evidence type="ECO:0000256" key="4">
    <source>
        <dbReference type="ARBA" id="ARBA00022989"/>
    </source>
</evidence>
<evidence type="ECO:0000256" key="2">
    <source>
        <dbReference type="ARBA" id="ARBA00005982"/>
    </source>
</evidence>
<comment type="similarity">
    <text evidence="2">Belongs to the major facilitator superfamily. Proton-dependent oligopeptide transporter (POT/PTR) (TC 2.A.17) family.</text>
</comment>
<keyword evidence="4 6" id="KW-1133">Transmembrane helix</keyword>
<feature type="transmembrane region" description="Helical" evidence="6">
    <location>
        <begin position="188"/>
        <end position="212"/>
    </location>
</feature>
<dbReference type="Gene3D" id="1.20.1250.20">
    <property type="entry name" value="MFS general substrate transporter like domains"/>
    <property type="match status" value="1"/>
</dbReference>
<dbReference type="SUPFAM" id="SSF103473">
    <property type="entry name" value="MFS general substrate transporter"/>
    <property type="match status" value="1"/>
</dbReference>
<organism evidence="7 8">
    <name type="scientific">Dipteronia dyeriana</name>
    <dbReference type="NCBI Taxonomy" id="168575"/>
    <lineage>
        <taxon>Eukaryota</taxon>
        <taxon>Viridiplantae</taxon>
        <taxon>Streptophyta</taxon>
        <taxon>Embryophyta</taxon>
        <taxon>Tracheophyta</taxon>
        <taxon>Spermatophyta</taxon>
        <taxon>Magnoliopsida</taxon>
        <taxon>eudicotyledons</taxon>
        <taxon>Gunneridae</taxon>
        <taxon>Pentapetalae</taxon>
        <taxon>rosids</taxon>
        <taxon>malvids</taxon>
        <taxon>Sapindales</taxon>
        <taxon>Sapindaceae</taxon>
        <taxon>Hippocastanoideae</taxon>
        <taxon>Acereae</taxon>
        <taxon>Dipteronia</taxon>
    </lineage>
</organism>